<keyword evidence="3" id="KW-1185">Reference proteome</keyword>
<dbReference type="AlphaFoldDB" id="A0A235FCB4"/>
<dbReference type="InterPro" id="IPR028973">
    <property type="entry name" value="PhnB-like"/>
</dbReference>
<evidence type="ECO:0000313" key="3">
    <source>
        <dbReference type="Proteomes" id="UP000215059"/>
    </source>
</evidence>
<comment type="caution">
    <text evidence="2">The sequence shown here is derived from an EMBL/GenBank/DDBJ whole genome shotgun (WGS) entry which is preliminary data.</text>
</comment>
<dbReference type="Gene3D" id="3.10.180.10">
    <property type="entry name" value="2,3-Dihydroxybiphenyl 1,2-Dioxygenase, domain 1"/>
    <property type="match status" value="1"/>
</dbReference>
<dbReference type="Proteomes" id="UP000215059">
    <property type="component" value="Unassembled WGS sequence"/>
</dbReference>
<dbReference type="OrthoDB" id="9795306at2"/>
<dbReference type="Pfam" id="PF06983">
    <property type="entry name" value="3-dmu-9_3-mt"/>
    <property type="match status" value="1"/>
</dbReference>
<dbReference type="RefSeq" id="WP_094250544.1">
    <property type="nucleotide sequence ID" value="NZ_JBHLXL010000001.1"/>
</dbReference>
<evidence type="ECO:0000259" key="1">
    <source>
        <dbReference type="Pfam" id="PF06983"/>
    </source>
</evidence>
<dbReference type="InterPro" id="IPR029068">
    <property type="entry name" value="Glyas_Bleomycin-R_OHBP_Dase"/>
</dbReference>
<dbReference type="CDD" id="cd06588">
    <property type="entry name" value="PhnB_like"/>
    <property type="match status" value="1"/>
</dbReference>
<dbReference type="PANTHER" id="PTHR33990">
    <property type="entry name" value="PROTEIN YJDN-RELATED"/>
    <property type="match status" value="1"/>
</dbReference>
<dbReference type="SUPFAM" id="SSF54593">
    <property type="entry name" value="Glyoxalase/Bleomycin resistance protein/Dihydroxybiphenyl dioxygenase"/>
    <property type="match status" value="1"/>
</dbReference>
<dbReference type="EMBL" id="NOII01000001">
    <property type="protein sequence ID" value="OYD58583.1"/>
    <property type="molecule type" value="Genomic_DNA"/>
</dbReference>
<feature type="domain" description="PhnB-like" evidence="1">
    <location>
        <begin position="3"/>
        <end position="133"/>
    </location>
</feature>
<proteinExistence type="predicted"/>
<sequence length="142" mass="16242">MSVTPYMNFKGNCREAVEFYAEVFGTEKPNIMAFGDMPPNPEHPLPEEARNWVMHSMILVNGDPIMFSDVLPGMPFNSGSNISLMVHSKNEEDVRSWFQKLSDGGQVGMELQQTFWSKLYGNVKDKFGIEWQVNLDNEEDNM</sequence>
<accession>A0A235FCB4</accession>
<protein>
    <recommendedName>
        <fullName evidence="1">PhnB-like domain-containing protein</fullName>
    </recommendedName>
</protein>
<name>A0A235FCB4_9BACL</name>
<gene>
    <name evidence="2" type="ORF">CGZ90_01380</name>
</gene>
<reference evidence="2 3" key="1">
    <citation type="submission" date="2017-07" db="EMBL/GenBank/DDBJ databases">
        <title>Fictibacillus sp. nov. GDSW-R2A3 Genome sequencing and assembly.</title>
        <authorList>
            <person name="Mayilraj S."/>
        </authorList>
    </citation>
    <scope>NUCLEOTIDE SEQUENCE [LARGE SCALE GENOMIC DNA]</scope>
    <source>
        <strain evidence="2 3">GDSW-R2A3</strain>
    </source>
</reference>
<dbReference type="PANTHER" id="PTHR33990:SF1">
    <property type="entry name" value="PROTEIN YJDN"/>
    <property type="match status" value="1"/>
</dbReference>
<evidence type="ECO:0000313" key="2">
    <source>
        <dbReference type="EMBL" id="OYD58583.1"/>
    </source>
</evidence>
<organism evidence="2 3">
    <name type="scientific">Fictibacillus aquaticus</name>
    <dbReference type="NCBI Taxonomy" id="2021314"/>
    <lineage>
        <taxon>Bacteria</taxon>
        <taxon>Bacillati</taxon>
        <taxon>Bacillota</taxon>
        <taxon>Bacilli</taxon>
        <taxon>Bacillales</taxon>
        <taxon>Fictibacillaceae</taxon>
        <taxon>Fictibacillus</taxon>
    </lineage>
</organism>